<organism evidence="3 4">
    <name type="scientific">Pseudoalteromonas aurantia 208</name>
    <dbReference type="NCBI Taxonomy" id="1314867"/>
    <lineage>
        <taxon>Bacteria</taxon>
        <taxon>Pseudomonadati</taxon>
        <taxon>Pseudomonadota</taxon>
        <taxon>Gammaproteobacteria</taxon>
        <taxon>Alteromonadales</taxon>
        <taxon>Pseudoalteromonadaceae</taxon>
        <taxon>Pseudoalteromonas</taxon>
    </lineage>
</organism>
<comment type="caution">
    <text evidence="3">The sequence shown here is derived from an EMBL/GenBank/DDBJ whole genome shotgun (WGS) entry which is preliminary data.</text>
</comment>
<evidence type="ECO:0000256" key="1">
    <source>
        <dbReference type="ARBA" id="ARBA00023125"/>
    </source>
</evidence>
<protein>
    <recommendedName>
        <fullName evidence="2">HTH cro/C1-type domain-containing protein</fullName>
    </recommendedName>
</protein>
<dbReference type="SUPFAM" id="SSF47413">
    <property type="entry name" value="lambda repressor-like DNA-binding domains"/>
    <property type="match status" value="1"/>
</dbReference>
<dbReference type="RefSeq" id="WP_192505996.1">
    <property type="nucleotide sequence ID" value="NZ_AQGV01000009.1"/>
</dbReference>
<keyword evidence="1" id="KW-0238">DNA-binding</keyword>
<evidence type="ECO:0000313" key="4">
    <source>
        <dbReference type="Proteomes" id="UP000615755"/>
    </source>
</evidence>
<accession>A0ABR9E6U8</accession>
<evidence type="ECO:0000313" key="3">
    <source>
        <dbReference type="EMBL" id="MBE0366467.1"/>
    </source>
</evidence>
<dbReference type="Proteomes" id="UP000615755">
    <property type="component" value="Unassembled WGS sequence"/>
</dbReference>
<gene>
    <name evidence="3" type="ORF">PAUR_a3484</name>
</gene>
<dbReference type="EMBL" id="AQGV01000009">
    <property type="protein sequence ID" value="MBE0366467.1"/>
    <property type="molecule type" value="Genomic_DNA"/>
</dbReference>
<dbReference type="PANTHER" id="PTHR46558:SF4">
    <property type="entry name" value="DNA-BIDING PHAGE PROTEIN"/>
    <property type="match status" value="1"/>
</dbReference>
<dbReference type="InterPro" id="IPR001387">
    <property type="entry name" value="Cro/C1-type_HTH"/>
</dbReference>
<evidence type="ECO:0000259" key="2">
    <source>
        <dbReference type="PROSITE" id="PS50943"/>
    </source>
</evidence>
<dbReference type="PROSITE" id="PS50943">
    <property type="entry name" value="HTH_CROC1"/>
    <property type="match status" value="1"/>
</dbReference>
<feature type="domain" description="HTH cro/C1-type" evidence="2">
    <location>
        <begin position="23"/>
        <end position="79"/>
    </location>
</feature>
<name>A0ABR9E6U8_9GAMM</name>
<reference evidence="3 4" key="1">
    <citation type="submission" date="2015-03" db="EMBL/GenBank/DDBJ databases">
        <title>Genome sequence of Pseudoalteromonas aurantia.</title>
        <authorList>
            <person name="Xie B.-B."/>
            <person name="Rong J.-C."/>
            <person name="Qin Q.-L."/>
            <person name="Zhang Y.-Z."/>
        </authorList>
    </citation>
    <scope>NUCLEOTIDE SEQUENCE [LARGE SCALE GENOMIC DNA]</scope>
    <source>
        <strain evidence="3 4">208</strain>
    </source>
</reference>
<dbReference type="PANTHER" id="PTHR46558">
    <property type="entry name" value="TRACRIPTIONAL REGULATORY PROTEIN-RELATED-RELATED"/>
    <property type="match status" value="1"/>
</dbReference>
<dbReference type="Pfam" id="PF01381">
    <property type="entry name" value="HTH_3"/>
    <property type="match status" value="1"/>
</dbReference>
<dbReference type="InterPro" id="IPR010982">
    <property type="entry name" value="Lambda_DNA-bd_dom_sf"/>
</dbReference>
<keyword evidence="4" id="KW-1185">Reference proteome</keyword>
<dbReference type="SMART" id="SM00530">
    <property type="entry name" value="HTH_XRE"/>
    <property type="match status" value="1"/>
</dbReference>
<dbReference type="Gene3D" id="1.10.260.40">
    <property type="entry name" value="lambda repressor-like DNA-binding domains"/>
    <property type="match status" value="1"/>
</dbReference>
<proteinExistence type="predicted"/>
<dbReference type="CDD" id="cd00093">
    <property type="entry name" value="HTH_XRE"/>
    <property type="match status" value="1"/>
</dbReference>
<sequence>MKNNSKKRQTKINRFEKELQKSIRNLRKTKGLTQKQLGNMLGVDQATISNFESGKTVMSITQVYEMLLIFGSDFSSPNIAQLLGNNQAGAALVA</sequence>